<dbReference type="RefSeq" id="WP_184392340.1">
    <property type="nucleotide sequence ID" value="NZ_BAAAJD010000073.1"/>
</dbReference>
<dbReference type="Proteomes" id="UP000572635">
    <property type="component" value="Unassembled WGS sequence"/>
</dbReference>
<evidence type="ECO:0000313" key="2">
    <source>
        <dbReference type="Proteomes" id="UP000572635"/>
    </source>
</evidence>
<comment type="caution">
    <text evidence="1">The sequence shown here is derived from an EMBL/GenBank/DDBJ whole genome shotgun (WGS) entry which is preliminary data.</text>
</comment>
<reference evidence="1 2" key="1">
    <citation type="submission" date="2020-08" db="EMBL/GenBank/DDBJ databases">
        <title>Sequencing the genomes of 1000 actinobacteria strains.</title>
        <authorList>
            <person name="Klenk H.-P."/>
        </authorList>
    </citation>
    <scope>NUCLEOTIDE SEQUENCE [LARGE SCALE GENOMIC DNA]</scope>
    <source>
        <strain evidence="1 2">DSM 44551</strain>
    </source>
</reference>
<dbReference type="EMBL" id="JACHDB010000001">
    <property type="protein sequence ID" value="MBB5432830.1"/>
    <property type="molecule type" value="Genomic_DNA"/>
</dbReference>
<dbReference type="AlphaFoldDB" id="A0A7W8QM33"/>
<name>A0A7W8QM33_9ACTN</name>
<proteinExistence type="predicted"/>
<keyword evidence="2" id="KW-1185">Reference proteome</keyword>
<gene>
    <name evidence="1" type="ORF">HDA36_002914</name>
</gene>
<organism evidence="1 2">
    <name type="scientific">Nocardiopsis composta</name>
    <dbReference type="NCBI Taxonomy" id="157465"/>
    <lineage>
        <taxon>Bacteria</taxon>
        <taxon>Bacillati</taxon>
        <taxon>Actinomycetota</taxon>
        <taxon>Actinomycetes</taxon>
        <taxon>Streptosporangiales</taxon>
        <taxon>Nocardiopsidaceae</taxon>
        <taxon>Nocardiopsis</taxon>
    </lineage>
</organism>
<protein>
    <submittedName>
        <fullName evidence="1">Uncharacterized protein</fullName>
    </submittedName>
</protein>
<evidence type="ECO:0000313" key="1">
    <source>
        <dbReference type="EMBL" id="MBB5432830.1"/>
    </source>
</evidence>
<sequence>MRVYLPTTLPALAGVLAEGRVGGEPIAAFAVTDALRATGGDDEELEYEALLSAGDASLRLLAADPSAPRRRVVLAADVPDAIVTATPDEAGPASVAIGGSVPLKRLASAHVDDAGAAEEIGAAAADPEAGHQDEHELMWYAVQELKYLVE</sequence>
<dbReference type="InterPro" id="IPR054206">
    <property type="entry name" value="DUF6912"/>
</dbReference>
<dbReference type="Pfam" id="PF21853">
    <property type="entry name" value="DUF6912"/>
    <property type="match status" value="1"/>
</dbReference>
<accession>A0A7W8QM33</accession>